<accession>A0ABU6VPM6</accession>
<gene>
    <name evidence="1" type="ORF">PIB30_078724</name>
</gene>
<comment type="caution">
    <text evidence="1">The sequence shown here is derived from an EMBL/GenBank/DDBJ whole genome shotgun (WGS) entry which is preliminary data.</text>
</comment>
<keyword evidence="2" id="KW-1185">Reference proteome</keyword>
<sequence length="158" mass="18127">MKIQLLLGFLVGIVISFLFGILHSVVDVHDPTETVGIRDQHPQVEIEVASSFYDPFFNFIGSPNPFDNPFNVKALPVFNSLTLEPNGYTKDLKKEEREEAVMRRVQAQAQASRAAYLFKAASLYCFREGNCRTFVMFNPCDDEEEEKEKEEEEEEKPQ</sequence>
<dbReference type="Proteomes" id="UP001341840">
    <property type="component" value="Unassembled WGS sequence"/>
</dbReference>
<name>A0ABU6VPM6_9FABA</name>
<evidence type="ECO:0000313" key="1">
    <source>
        <dbReference type="EMBL" id="MED6175474.1"/>
    </source>
</evidence>
<proteinExistence type="predicted"/>
<reference evidence="1 2" key="1">
    <citation type="journal article" date="2023" name="Plants (Basel)">
        <title>Bridging the Gap: Combining Genomics and Transcriptomics Approaches to Understand Stylosanthes scabra, an Orphan Legume from the Brazilian Caatinga.</title>
        <authorList>
            <person name="Ferreira-Neto J.R.C."/>
            <person name="da Silva M.D."/>
            <person name="Binneck E."/>
            <person name="de Melo N.F."/>
            <person name="da Silva R.H."/>
            <person name="de Melo A.L.T.M."/>
            <person name="Pandolfi V."/>
            <person name="Bustamante F.O."/>
            <person name="Brasileiro-Vidal A.C."/>
            <person name="Benko-Iseppon A.M."/>
        </authorList>
    </citation>
    <scope>NUCLEOTIDE SEQUENCE [LARGE SCALE GENOMIC DNA]</scope>
    <source>
        <tissue evidence="1">Leaves</tissue>
    </source>
</reference>
<evidence type="ECO:0008006" key="3">
    <source>
        <dbReference type="Google" id="ProtNLM"/>
    </source>
</evidence>
<protein>
    <recommendedName>
        <fullName evidence="3">Transmembrane protein</fullName>
    </recommendedName>
</protein>
<organism evidence="1 2">
    <name type="scientific">Stylosanthes scabra</name>
    <dbReference type="NCBI Taxonomy" id="79078"/>
    <lineage>
        <taxon>Eukaryota</taxon>
        <taxon>Viridiplantae</taxon>
        <taxon>Streptophyta</taxon>
        <taxon>Embryophyta</taxon>
        <taxon>Tracheophyta</taxon>
        <taxon>Spermatophyta</taxon>
        <taxon>Magnoliopsida</taxon>
        <taxon>eudicotyledons</taxon>
        <taxon>Gunneridae</taxon>
        <taxon>Pentapetalae</taxon>
        <taxon>rosids</taxon>
        <taxon>fabids</taxon>
        <taxon>Fabales</taxon>
        <taxon>Fabaceae</taxon>
        <taxon>Papilionoideae</taxon>
        <taxon>50 kb inversion clade</taxon>
        <taxon>dalbergioids sensu lato</taxon>
        <taxon>Dalbergieae</taxon>
        <taxon>Pterocarpus clade</taxon>
        <taxon>Stylosanthes</taxon>
    </lineage>
</organism>
<dbReference type="EMBL" id="JASCZI010152130">
    <property type="protein sequence ID" value="MED6175474.1"/>
    <property type="molecule type" value="Genomic_DNA"/>
</dbReference>
<evidence type="ECO:0000313" key="2">
    <source>
        <dbReference type="Proteomes" id="UP001341840"/>
    </source>
</evidence>